<organism evidence="2 3">
    <name type="scientific">Amanita muscaria (strain Koide BX008)</name>
    <dbReference type="NCBI Taxonomy" id="946122"/>
    <lineage>
        <taxon>Eukaryota</taxon>
        <taxon>Fungi</taxon>
        <taxon>Dikarya</taxon>
        <taxon>Basidiomycota</taxon>
        <taxon>Agaricomycotina</taxon>
        <taxon>Agaricomycetes</taxon>
        <taxon>Agaricomycetidae</taxon>
        <taxon>Agaricales</taxon>
        <taxon>Pluteineae</taxon>
        <taxon>Amanitaceae</taxon>
        <taxon>Amanita</taxon>
    </lineage>
</organism>
<dbReference type="HOGENOM" id="CLU_2120475_0_0_1"/>
<feature type="compositionally biased region" description="Polar residues" evidence="1">
    <location>
        <begin position="45"/>
        <end position="63"/>
    </location>
</feature>
<evidence type="ECO:0000256" key="1">
    <source>
        <dbReference type="SAM" id="MobiDB-lite"/>
    </source>
</evidence>
<proteinExistence type="predicted"/>
<dbReference type="AlphaFoldDB" id="A0A0C2SV77"/>
<dbReference type="Proteomes" id="UP000054549">
    <property type="component" value="Unassembled WGS sequence"/>
</dbReference>
<dbReference type="EMBL" id="KN818351">
    <property type="protein sequence ID" value="KIL57974.1"/>
    <property type="molecule type" value="Genomic_DNA"/>
</dbReference>
<feature type="compositionally biased region" description="Low complexity" evidence="1">
    <location>
        <begin position="80"/>
        <end position="95"/>
    </location>
</feature>
<accession>A0A0C2SV77</accession>
<gene>
    <name evidence="2" type="ORF">M378DRAFT_181465</name>
</gene>
<evidence type="ECO:0000313" key="2">
    <source>
        <dbReference type="EMBL" id="KIL57974.1"/>
    </source>
</evidence>
<name>A0A0C2SV77_AMAMK</name>
<feature type="region of interest" description="Disordered" evidence="1">
    <location>
        <begin position="40"/>
        <end position="114"/>
    </location>
</feature>
<protein>
    <submittedName>
        <fullName evidence="2">Uncharacterized protein</fullName>
    </submittedName>
</protein>
<dbReference type="STRING" id="946122.A0A0C2SV77"/>
<keyword evidence="3" id="KW-1185">Reference proteome</keyword>
<feature type="compositionally biased region" description="Polar residues" evidence="1">
    <location>
        <begin position="96"/>
        <end position="107"/>
    </location>
</feature>
<reference evidence="2 3" key="1">
    <citation type="submission" date="2014-04" db="EMBL/GenBank/DDBJ databases">
        <title>Evolutionary Origins and Diversification of the Mycorrhizal Mutualists.</title>
        <authorList>
            <consortium name="DOE Joint Genome Institute"/>
            <consortium name="Mycorrhizal Genomics Consortium"/>
            <person name="Kohler A."/>
            <person name="Kuo A."/>
            <person name="Nagy L.G."/>
            <person name="Floudas D."/>
            <person name="Copeland A."/>
            <person name="Barry K.W."/>
            <person name="Cichocki N."/>
            <person name="Veneault-Fourrey C."/>
            <person name="LaButti K."/>
            <person name="Lindquist E.A."/>
            <person name="Lipzen A."/>
            <person name="Lundell T."/>
            <person name="Morin E."/>
            <person name="Murat C."/>
            <person name="Riley R."/>
            <person name="Ohm R."/>
            <person name="Sun H."/>
            <person name="Tunlid A."/>
            <person name="Henrissat B."/>
            <person name="Grigoriev I.V."/>
            <person name="Hibbett D.S."/>
            <person name="Martin F."/>
        </authorList>
    </citation>
    <scope>NUCLEOTIDE SEQUENCE [LARGE SCALE GENOMIC DNA]</scope>
    <source>
        <strain evidence="2 3">Koide BX008</strain>
    </source>
</reference>
<dbReference type="InParanoid" id="A0A0C2SV77"/>
<sequence>MDKKISELVKFGQSFKLNKPIPEDLVTILAKDEEKQCAIRDKATQDAQSSGARSIGAPSQANANRGVPANVKPDASRNLAAATAAKAPVATVTQASSTAEGDSSNKGWLSRQCH</sequence>
<evidence type="ECO:0000313" key="3">
    <source>
        <dbReference type="Proteomes" id="UP000054549"/>
    </source>
</evidence>
<dbReference type="OrthoDB" id="2275718at2759"/>